<comment type="pathway">
    <text evidence="4">Protein modification; protein ubiquitination.</text>
</comment>
<feature type="compositionally biased region" description="Basic and acidic residues" evidence="17">
    <location>
        <begin position="483"/>
        <end position="500"/>
    </location>
</feature>
<evidence type="ECO:0000256" key="5">
    <source>
        <dbReference type="ARBA" id="ARBA00008117"/>
    </source>
</evidence>
<dbReference type="PROSITE" id="PS00518">
    <property type="entry name" value="ZF_RING_1"/>
    <property type="match status" value="1"/>
</dbReference>
<accession>A0AA88XEF1</accession>
<feature type="region of interest" description="Disordered" evidence="17">
    <location>
        <begin position="745"/>
        <end position="841"/>
    </location>
</feature>
<evidence type="ECO:0000256" key="4">
    <source>
        <dbReference type="ARBA" id="ARBA00004906"/>
    </source>
</evidence>
<evidence type="ECO:0000256" key="6">
    <source>
        <dbReference type="ARBA" id="ARBA00012483"/>
    </source>
</evidence>
<dbReference type="GO" id="GO:0061630">
    <property type="term" value="F:ubiquitin protein ligase activity"/>
    <property type="evidence" value="ECO:0007669"/>
    <property type="project" value="UniProtKB-EC"/>
</dbReference>
<feature type="region of interest" description="Disordered" evidence="17">
    <location>
        <begin position="465"/>
        <end position="554"/>
    </location>
</feature>
<keyword evidence="9" id="KW-0479">Metal-binding</keyword>
<gene>
    <name evidence="19" type="ORF">FSP39_002255</name>
</gene>
<keyword evidence="13" id="KW-0539">Nucleus</keyword>
<evidence type="ECO:0000313" key="20">
    <source>
        <dbReference type="Proteomes" id="UP001186944"/>
    </source>
</evidence>
<evidence type="ECO:0000256" key="15">
    <source>
        <dbReference type="ARBA" id="ARBA00035390"/>
    </source>
</evidence>
<dbReference type="InterPro" id="IPR001841">
    <property type="entry name" value="Znf_RING"/>
</dbReference>
<evidence type="ECO:0000256" key="13">
    <source>
        <dbReference type="ARBA" id="ARBA00023242"/>
    </source>
</evidence>
<evidence type="ECO:0000256" key="16">
    <source>
        <dbReference type="PROSITE-ProRule" id="PRU00175"/>
    </source>
</evidence>
<evidence type="ECO:0000256" key="12">
    <source>
        <dbReference type="ARBA" id="ARBA00022833"/>
    </source>
</evidence>
<dbReference type="InterPro" id="IPR039739">
    <property type="entry name" value="MAG2/RNF10"/>
</dbReference>
<dbReference type="PANTHER" id="PTHR12983">
    <property type="entry name" value="RING FINGER 10 FAMILY MEMBER"/>
    <property type="match status" value="1"/>
</dbReference>
<evidence type="ECO:0000256" key="7">
    <source>
        <dbReference type="ARBA" id="ARBA00022490"/>
    </source>
</evidence>
<comment type="similarity">
    <text evidence="5">Belongs to the RNF10 family.</text>
</comment>
<keyword evidence="8" id="KW-0808">Transferase</keyword>
<comment type="caution">
    <text evidence="19">The sequence shown here is derived from an EMBL/GenBank/DDBJ whole genome shotgun (WGS) entry which is preliminary data.</text>
</comment>
<dbReference type="PANTHER" id="PTHR12983:SF9">
    <property type="entry name" value="E3 UBIQUITIN-PROTEIN LIGASE RNF10"/>
    <property type="match status" value="1"/>
</dbReference>
<feature type="compositionally biased region" description="Basic and acidic residues" evidence="17">
    <location>
        <begin position="1"/>
        <end position="16"/>
    </location>
</feature>
<evidence type="ECO:0000259" key="18">
    <source>
        <dbReference type="PROSITE" id="PS50089"/>
    </source>
</evidence>
<name>A0AA88XEF1_PINIB</name>
<evidence type="ECO:0000256" key="10">
    <source>
        <dbReference type="ARBA" id="ARBA00022771"/>
    </source>
</evidence>
<feature type="compositionally biased region" description="Polar residues" evidence="17">
    <location>
        <begin position="538"/>
        <end position="553"/>
    </location>
</feature>
<dbReference type="EC" id="2.3.2.27" evidence="6"/>
<evidence type="ECO:0000256" key="8">
    <source>
        <dbReference type="ARBA" id="ARBA00022679"/>
    </source>
</evidence>
<keyword evidence="12" id="KW-0862">Zinc</keyword>
<evidence type="ECO:0000256" key="2">
    <source>
        <dbReference type="ARBA" id="ARBA00004123"/>
    </source>
</evidence>
<dbReference type="CDD" id="cd16536">
    <property type="entry name" value="RING-HC_RNF10"/>
    <property type="match status" value="1"/>
</dbReference>
<evidence type="ECO:0000313" key="19">
    <source>
        <dbReference type="EMBL" id="KAK3083734.1"/>
    </source>
</evidence>
<feature type="region of interest" description="Disordered" evidence="17">
    <location>
        <begin position="856"/>
        <end position="901"/>
    </location>
</feature>
<feature type="region of interest" description="Disordered" evidence="17">
    <location>
        <begin position="1"/>
        <end position="44"/>
    </location>
</feature>
<dbReference type="InterPro" id="IPR018957">
    <property type="entry name" value="Znf_C3HC4_RING-type"/>
</dbReference>
<dbReference type="GO" id="GO:0000976">
    <property type="term" value="F:transcription cis-regulatory region binding"/>
    <property type="evidence" value="ECO:0007669"/>
    <property type="project" value="TreeGrafter"/>
</dbReference>
<keyword evidence="11" id="KW-0833">Ubl conjugation pathway</keyword>
<dbReference type="GO" id="GO:0005634">
    <property type="term" value="C:nucleus"/>
    <property type="evidence" value="ECO:0007669"/>
    <property type="project" value="UniProtKB-SubCell"/>
</dbReference>
<evidence type="ECO:0000256" key="14">
    <source>
        <dbReference type="ARBA" id="ARBA00035131"/>
    </source>
</evidence>
<dbReference type="Gene3D" id="3.30.40.10">
    <property type="entry name" value="Zinc/RING finger domain, C3HC4 (zinc finger)"/>
    <property type="match status" value="1"/>
</dbReference>
<protein>
    <recommendedName>
        <fullName evidence="14">E3 ubiquitin-protein ligase RNF10</fullName>
        <ecNumber evidence="6">2.3.2.27</ecNumber>
    </recommendedName>
    <alternativeName>
        <fullName evidence="15">RING finger protein 10</fullName>
    </alternativeName>
</protein>
<evidence type="ECO:0000256" key="11">
    <source>
        <dbReference type="ARBA" id="ARBA00022786"/>
    </source>
</evidence>
<dbReference type="InterPro" id="IPR013083">
    <property type="entry name" value="Znf_RING/FYVE/PHD"/>
</dbReference>
<dbReference type="GO" id="GO:0045944">
    <property type="term" value="P:positive regulation of transcription by RNA polymerase II"/>
    <property type="evidence" value="ECO:0007669"/>
    <property type="project" value="TreeGrafter"/>
</dbReference>
<dbReference type="FunFam" id="3.30.40.10:FF:000112">
    <property type="entry name" value="RING finger protein 10"/>
    <property type="match status" value="1"/>
</dbReference>
<dbReference type="SMART" id="SM00184">
    <property type="entry name" value="RING"/>
    <property type="match status" value="1"/>
</dbReference>
<dbReference type="EMBL" id="VSWD01000013">
    <property type="protein sequence ID" value="KAK3083734.1"/>
    <property type="molecule type" value="Genomic_DNA"/>
</dbReference>
<dbReference type="GO" id="GO:0005737">
    <property type="term" value="C:cytoplasm"/>
    <property type="evidence" value="ECO:0007669"/>
    <property type="project" value="UniProtKB-SubCell"/>
</dbReference>
<reference evidence="19" key="1">
    <citation type="submission" date="2019-08" db="EMBL/GenBank/DDBJ databases">
        <title>The improved chromosome-level genome for the pearl oyster Pinctada fucata martensii using PacBio sequencing and Hi-C.</title>
        <authorList>
            <person name="Zheng Z."/>
        </authorList>
    </citation>
    <scope>NUCLEOTIDE SEQUENCE</scope>
    <source>
        <strain evidence="19">ZZ-2019</strain>
        <tissue evidence="19">Adductor muscle</tissue>
    </source>
</reference>
<feature type="compositionally biased region" description="Basic and acidic residues" evidence="17">
    <location>
        <begin position="517"/>
        <end position="537"/>
    </location>
</feature>
<evidence type="ECO:0000256" key="17">
    <source>
        <dbReference type="SAM" id="MobiDB-lite"/>
    </source>
</evidence>
<dbReference type="PROSITE" id="PS50089">
    <property type="entry name" value="ZF_RING_2"/>
    <property type="match status" value="1"/>
</dbReference>
<proteinExistence type="inferred from homology"/>
<evidence type="ECO:0000256" key="9">
    <source>
        <dbReference type="ARBA" id="ARBA00022723"/>
    </source>
</evidence>
<dbReference type="SUPFAM" id="SSF57850">
    <property type="entry name" value="RING/U-box"/>
    <property type="match status" value="1"/>
</dbReference>
<feature type="compositionally biased region" description="Polar residues" evidence="17">
    <location>
        <begin position="813"/>
        <end position="826"/>
    </location>
</feature>
<feature type="compositionally biased region" description="Basic and acidic residues" evidence="17">
    <location>
        <begin position="24"/>
        <end position="38"/>
    </location>
</feature>
<feature type="compositionally biased region" description="Low complexity" evidence="17">
    <location>
        <begin position="760"/>
        <end position="775"/>
    </location>
</feature>
<organism evidence="19 20">
    <name type="scientific">Pinctada imbricata</name>
    <name type="common">Atlantic pearl-oyster</name>
    <name type="synonym">Pinctada martensii</name>
    <dbReference type="NCBI Taxonomy" id="66713"/>
    <lineage>
        <taxon>Eukaryota</taxon>
        <taxon>Metazoa</taxon>
        <taxon>Spiralia</taxon>
        <taxon>Lophotrochozoa</taxon>
        <taxon>Mollusca</taxon>
        <taxon>Bivalvia</taxon>
        <taxon>Autobranchia</taxon>
        <taxon>Pteriomorphia</taxon>
        <taxon>Pterioida</taxon>
        <taxon>Pterioidea</taxon>
        <taxon>Pteriidae</taxon>
        <taxon>Pinctada</taxon>
    </lineage>
</organism>
<dbReference type="InterPro" id="IPR017907">
    <property type="entry name" value="Znf_RING_CS"/>
</dbReference>
<keyword evidence="7" id="KW-0963">Cytoplasm</keyword>
<comment type="catalytic activity">
    <reaction evidence="1">
        <text>S-ubiquitinyl-[E2 ubiquitin-conjugating enzyme]-L-cysteine + [acceptor protein]-L-lysine = [E2 ubiquitin-conjugating enzyme]-L-cysteine + N(6)-ubiquitinyl-[acceptor protein]-L-lysine.</text>
        <dbReference type="EC" id="2.3.2.27"/>
    </reaction>
</comment>
<sequence>MPKEGERGRLGQKEGDFSFPRGRNAKEGDEFKKRESPSKRGRVDRKLISNGSVLAAEIENNGIEMLERPHVIYEFASAKTEMGSSSLVVEAADVENMEGENITKNQAHVNLPHKKVGHLVINDPDHVEKDISYPGSVGEDGMREFIKESVTKCQEYMKGYNTIDMELIDLDVGCKKLDFISPIHIMEWVIEDYRTDYESVLTSRKKVDLNHLLNFTYTRPQSYRDRQRWPAWDYGGGRNKRTYYKSSYNKEQFLQANCQFIVKVDGDYAVHHIDPDTLVDWDAIELVRVYSHEKPSCPICLEEPTAAKITRCGHIYCWPCILHYLALGEKTWRKCPICYESIHDHDLKSVVTEDVKSYKVGDIITMKLMRREKGTTYAVPAENWEKRDGKFHNINDATHAVPYVKLLTASKEDIKTAVIEKEKVMLDCLQQQAETSEMAFIEGCFHKLKEREELLDKGSNVVKRRLSDRPVSSSSDDSQTDVQKPDKDNTSSKTKPEAKPCKQYASAFSDEEDIEEDKTSTDVKFEKSTERGNEEQVSRSSICSDEGSVSSIPDVSEVYGSPEGVGGITPVIPEDAIPVEEAAEHLEIPLAMDDSTASKREENHDSYYFYQAADGQRIYLHAVNARCLVREYGALQFSPLTITGRILETENIFMSEELRKRLRYLGHLPLTSEFEVAELDLKPPTLSKNTLKFFADDIERRKRLRQKKFRQERRWSKKIQDKEKKKMGITPGMTIVRSQFMENVRSENRPVSPAAKSDDSSQSTSSLVSPVGSPLDIGPLPVHEEDEGQQTSMSFAQMLKGGSGSTPVWPKLSTKSEPPRSTSTKPQGGDSEGSDAEEKVHTTVYSLGDAMQIALDNLNKSKDDDSQSPVSSGMTKLPGKKKKKQQKLLFTTSMARGGTGN</sequence>
<comment type="subcellular location">
    <subcellularLocation>
        <location evidence="3">Cytoplasm</location>
    </subcellularLocation>
    <subcellularLocation>
        <location evidence="2">Nucleus</location>
    </subcellularLocation>
</comment>
<dbReference type="Pfam" id="PF00097">
    <property type="entry name" value="zf-C3HC4"/>
    <property type="match status" value="1"/>
</dbReference>
<feature type="domain" description="RING-type" evidence="18">
    <location>
        <begin position="297"/>
        <end position="338"/>
    </location>
</feature>
<keyword evidence="10 16" id="KW-0863">Zinc-finger</keyword>
<keyword evidence="20" id="KW-1185">Reference proteome</keyword>
<evidence type="ECO:0000256" key="1">
    <source>
        <dbReference type="ARBA" id="ARBA00000900"/>
    </source>
</evidence>
<dbReference type="AlphaFoldDB" id="A0AA88XEF1"/>
<evidence type="ECO:0000256" key="3">
    <source>
        <dbReference type="ARBA" id="ARBA00004496"/>
    </source>
</evidence>
<dbReference type="Proteomes" id="UP001186944">
    <property type="component" value="Unassembled WGS sequence"/>
</dbReference>
<dbReference type="GO" id="GO:0008270">
    <property type="term" value="F:zinc ion binding"/>
    <property type="evidence" value="ECO:0007669"/>
    <property type="project" value="UniProtKB-KW"/>
</dbReference>